<evidence type="ECO:0000259" key="1">
    <source>
        <dbReference type="Pfam" id="PF10551"/>
    </source>
</evidence>
<dbReference type="PANTHER" id="PTHR31569">
    <property type="entry name" value="SWIM-TYPE DOMAIN-CONTAINING PROTEIN"/>
    <property type="match status" value="1"/>
</dbReference>
<gene>
    <name evidence="2" type="ORF">PTTG_30915</name>
</gene>
<sequence>MNLSGRKTSTSKISCPFEVKGSIPTSKKIANKTWTLEIRHGGHNHQASSGPSSHTTHKKLLPKQVEEIRKLSQSNLKPAQILLQLQTSDNETYATNKTISNALQKIRREDLDGRSPTEALLCILKESNWLVDVKVSPNTGAILSIFCAHPGSVHLARINHHVALMDSTYKTNKYDLPLLHVIGQAASNRLFTIAFCFMAHEDADSYLWS</sequence>
<dbReference type="EnsemblFungi" id="PTTG_30915-t43_1">
    <property type="protein sequence ID" value="PTTG_30915-t43_1-p1"/>
    <property type="gene ID" value="PTTG_30915"/>
</dbReference>
<evidence type="ECO:0000313" key="2">
    <source>
        <dbReference type="EMBL" id="OAV84960.1"/>
    </source>
</evidence>
<dbReference type="InterPro" id="IPR052579">
    <property type="entry name" value="Zinc_finger_SWIM"/>
</dbReference>
<dbReference type="STRING" id="630390.A0A180FWX0"/>
<evidence type="ECO:0000313" key="4">
    <source>
        <dbReference type="Proteomes" id="UP000005240"/>
    </source>
</evidence>
<dbReference type="EMBL" id="ADAS02009034">
    <property type="protein sequence ID" value="OAV84960.1"/>
    <property type="molecule type" value="Genomic_DNA"/>
</dbReference>
<dbReference type="PANTHER" id="PTHR31569:SF4">
    <property type="entry name" value="SWIM-TYPE DOMAIN-CONTAINING PROTEIN"/>
    <property type="match status" value="1"/>
</dbReference>
<keyword evidence="4" id="KW-1185">Reference proteome</keyword>
<dbReference type="AlphaFoldDB" id="A0A180FWX0"/>
<accession>A0A180FWX0</accession>
<dbReference type="Pfam" id="PF10551">
    <property type="entry name" value="MULE"/>
    <property type="match status" value="1"/>
</dbReference>
<dbReference type="OrthoDB" id="3356549at2759"/>
<name>A0A180FWX0_PUCT1</name>
<feature type="domain" description="MULE transposase" evidence="1">
    <location>
        <begin position="163"/>
        <end position="208"/>
    </location>
</feature>
<dbReference type="Proteomes" id="UP000005240">
    <property type="component" value="Unassembled WGS sequence"/>
</dbReference>
<evidence type="ECO:0000313" key="3">
    <source>
        <dbReference type="EnsemblFungi" id="PTTG_30915-t43_1-p1"/>
    </source>
</evidence>
<organism evidence="2">
    <name type="scientific">Puccinia triticina (isolate 1-1 / race 1 (BBBD))</name>
    <name type="common">Brown leaf rust fungus</name>
    <dbReference type="NCBI Taxonomy" id="630390"/>
    <lineage>
        <taxon>Eukaryota</taxon>
        <taxon>Fungi</taxon>
        <taxon>Dikarya</taxon>
        <taxon>Basidiomycota</taxon>
        <taxon>Pucciniomycotina</taxon>
        <taxon>Pucciniomycetes</taxon>
        <taxon>Pucciniales</taxon>
        <taxon>Pucciniaceae</taxon>
        <taxon>Puccinia</taxon>
    </lineage>
</organism>
<reference evidence="2" key="2">
    <citation type="submission" date="2016-05" db="EMBL/GenBank/DDBJ databases">
        <title>Comparative analysis highlights variable genome content of wheat rusts and divergence of the mating loci.</title>
        <authorList>
            <person name="Cuomo C.A."/>
            <person name="Bakkeren G."/>
            <person name="Szabo L."/>
            <person name="Khalil H."/>
            <person name="Joly D."/>
            <person name="Goldberg J."/>
            <person name="Young S."/>
            <person name="Zeng Q."/>
            <person name="Fellers J."/>
        </authorList>
    </citation>
    <scope>NUCLEOTIDE SEQUENCE [LARGE SCALE GENOMIC DNA]</scope>
    <source>
        <strain evidence="2">1-1 BBBD Race 1</strain>
    </source>
</reference>
<reference evidence="3 4" key="3">
    <citation type="journal article" date="2017" name="G3 (Bethesda)">
        <title>Comparative analysis highlights variable genome content of wheat rusts and divergence of the mating loci.</title>
        <authorList>
            <person name="Cuomo C.A."/>
            <person name="Bakkeren G."/>
            <person name="Khalil H.B."/>
            <person name="Panwar V."/>
            <person name="Joly D."/>
            <person name="Linning R."/>
            <person name="Sakthikumar S."/>
            <person name="Song X."/>
            <person name="Adiconis X."/>
            <person name="Fan L."/>
            <person name="Goldberg J.M."/>
            <person name="Levin J.Z."/>
            <person name="Young S."/>
            <person name="Zeng Q."/>
            <person name="Anikster Y."/>
            <person name="Bruce M."/>
            <person name="Wang M."/>
            <person name="Yin C."/>
            <person name="McCallum B."/>
            <person name="Szabo L.J."/>
            <person name="Hulbert S."/>
            <person name="Chen X."/>
            <person name="Fellers J.P."/>
        </authorList>
    </citation>
    <scope>NUCLEOTIDE SEQUENCE</scope>
    <source>
        <strain evidence="3">isolate 1-1 / race 1 (BBBD)</strain>
        <strain evidence="4">Isolate 1-1 / race 1 (BBBD)</strain>
    </source>
</reference>
<dbReference type="InterPro" id="IPR018289">
    <property type="entry name" value="MULE_transposase_dom"/>
</dbReference>
<protein>
    <submittedName>
        <fullName evidence="3">MULE domain-containing protein</fullName>
    </submittedName>
</protein>
<dbReference type="VEuPathDB" id="FungiDB:PTTG_30915"/>
<reference evidence="3" key="4">
    <citation type="submission" date="2025-05" db="UniProtKB">
        <authorList>
            <consortium name="EnsemblFungi"/>
        </authorList>
    </citation>
    <scope>IDENTIFICATION</scope>
    <source>
        <strain evidence="3">isolate 1-1 / race 1 (BBBD)</strain>
    </source>
</reference>
<reference evidence="2" key="1">
    <citation type="submission" date="2009-11" db="EMBL/GenBank/DDBJ databases">
        <authorList>
            <consortium name="The Broad Institute Genome Sequencing Platform"/>
            <person name="Ward D."/>
            <person name="Feldgarden M."/>
            <person name="Earl A."/>
            <person name="Young S.K."/>
            <person name="Zeng Q."/>
            <person name="Koehrsen M."/>
            <person name="Alvarado L."/>
            <person name="Berlin A."/>
            <person name="Bochicchio J."/>
            <person name="Borenstein D."/>
            <person name="Chapman S.B."/>
            <person name="Chen Z."/>
            <person name="Engels R."/>
            <person name="Freedman E."/>
            <person name="Gellesch M."/>
            <person name="Goldberg J."/>
            <person name="Griggs A."/>
            <person name="Gujja S."/>
            <person name="Heilman E."/>
            <person name="Heiman D."/>
            <person name="Hepburn T."/>
            <person name="Howarth C."/>
            <person name="Jen D."/>
            <person name="Larson L."/>
            <person name="Lewis B."/>
            <person name="Mehta T."/>
            <person name="Park D."/>
            <person name="Pearson M."/>
            <person name="Roberts A."/>
            <person name="Saif S."/>
            <person name="Shea T."/>
            <person name="Shenoy N."/>
            <person name="Sisk P."/>
            <person name="Stolte C."/>
            <person name="Sykes S."/>
            <person name="Thomson T."/>
            <person name="Walk T."/>
            <person name="White J."/>
            <person name="Yandava C."/>
            <person name="Izard J."/>
            <person name="Baranova O.V."/>
            <person name="Blanton J.M."/>
            <person name="Tanner A.C."/>
            <person name="Dewhirst F.E."/>
            <person name="Haas B."/>
            <person name="Nusbaum C."/>
            <person name="Birren B."/>
        </authorList>
    </citation>
    <scope>NUCLEOTIDE SEQUENCE [LARGE SCALE GENOMIC DNA]</scope>
    <source>
        <strain evidence="2">1-1 BBBD Race 1</strain>
    </source>
</reference>
<proteinExistence type="predicted"/>
<feature type="non-terminal residue" evidence="2">
    <location>
        <position position="209"/>
    </location>
</feature>